<organism evidence="1 2">
    <name type="scientific">Paragonimus skrjabini miyazakii</name>
    <dbReference type="NCBI Taxonomy" id="59628"/>
    <lineage>
        <taxon>Eukaryota</taxon>
        <taxon>Metazoa</taxon>
        <taxon>Spiralia</taxon>
        <taxon>Lophotrochozoa</taxon>
        <taxon>Platyhelminthes</taxon>
        <taxon>Trematoda</taxon>
        <taxon>Digenea</taxon>
        <taxon>Plagiorchiida</taxon>
        <taxon>Troglotremata</taxon>
        <taxon>Troglotrematidae</taxon>
        <taxon>Paragonimus</taxon>
    </lineage>
</organism>
<sequence length="114" mass="12976">MTLNIIFNCYVKPLKPEDCSKKPTFKDFLGIRIQKNAQGLLNFLDDLCSKCRGCKKDAKVCALTRLGVASLKQCDLAQKLLVGLRTNSVNALEFGYKNLLILLFLSYWLRSDLW</sequence>
<protein>
    <submittedName>
        <fullName evidence="1">Uncharacterized protein</fullName>
    </submittedName>
</protein>
<comment type="caution">
    <text evidence="1">The sequence shown here is derived from an EMBL/GenBank/DDBJ whole genome shotgun (WGS) entry which is preliminary data.</text>
</comment>
<reference evidence="1" key="1">
    <citation type="submission" date="2019-07" db="EMBL/GenBank/DDBJ databases">
        <title>Annotation for the trematode Paragonimus miyazaki's.</title>
        <authorList>
            <person name="Choi Y.-J."/>
        </authorList>
    </citation>
    <scope>NUCLEOTIDE SEQUENCE</scope>
    <source>
        <strain evidence="1">Japan</strain>
    </source>
</reference>
<accession>A0A8S9YYP2</accession>
<dbReference type="OrthoDB" id="6259151at2759"/>
<gene>
    <name evidence="1" type="ORF">EG68_04700</name>
</gene>
<keyword evidence="2" id="KW-1185">Reference proteome</keyword>
<dbReference type="Proteomes" id="UP000822476">
    <property type="component" value="Unassembled WGS sequence"/>
</dbReference>
<name>A0A8S9YYP2_9TREM</name>
<proteinExistence type="predicted"/>
<dbReference type="EMBL" id="JTDE01001963">
    <property type="protein sequence ID" value="KAF7258071.1"/>
    <property type="molecule type" value="Genomic_DNA"/>
</dbReference>
<dbReference type="AlphaFoldDB" id="A0A8S9YYP2"/>
<evidence type="ECO:0000313" key="1">
    <source>
        <dbReference type="EMBL" id="KAF7258071.1"/>
    </source>
</evidence>
<evidence type="ECO:0000313" key="2">
    <source>
        <dbReference type="Proteomes" id="UP000822476"/>
    </source>
</evidence>